<dbReference type="AlphaFoldDB" id="A0A1M6C795"/>
<dbReference type="Pfam" id="PF04397">
    <property type="entry name" value="LytTR"/>
    <property type="match status" value="1"/>
</dbReference>
<protein>
    <submittedName>
        <fullName evidence="2">LytTr DNA-binding domain-containing protein</fullName>
    </submittedName>
</protein>
<gene>
    <name evidence="2" type="ORF">SAMN02745229_03296</name>
</gene>
<dbReference type="EMBL" id="FQXK01000033">
    <property type="protein sequence ID" value="SHI56869.1"/>
    <property type="molecule type" value="Genomic_DNA"/>
</dbReference>
<name>A0A1M6C795_BUTFI</name>
<evidence type="ECO:0000259" key="1">
    <source>
        <dbReference type="SMART" id="SM00850"/>
    </source>
</evidence>
<proteinExistence type="predicted"/>
<keyword evidence="3" id="KW-1185">Reference proteome</keyword>
<feature type="domain" description="HTH LytTR-type" evidence="1">
    <location>
        <begin position="158"/>
        <end position="258"/>
    </location>
</feature>
<organism evidence="2 3">
    <name type="scientific">Butyrivibrio fibrisolvens DSM 3071</name>
    <dbReference type="NCBI Taxonomy" id="1121131"/>
    <lineage>
        <taxon>Bacteria</taxon>
        <taxon>Bacillati</taxon>
        <taxon>Bacillota</taxon>
        <taxon>Clostridia</taxon>
        <taxon>Lachnospirales</taxon>
        <taxon>Lachnospiraceae</taxon>
        <taxon>Butyrivibrio</taxon>
    </lineage>
</organism>
<accession>A0A1M6C795</accession>
<dbReference type="Proteomes" id="UP000184278">
    <property type="component" value="Unassembled WGS sequence"/>
</dbReference>
<dbReference type="GO" id="GO:0003677">
    <property type="term" value="F:DNA binding"/>
    <property type="evidence" value="ECO:0007669"/>
    <property type="project" value="UniProtKB-KW"/>
</dbReference>
<keyword evidence="2" id="KW-0238">DNA-binding</keyword>
<evidence type="ECO:0000313" key="2">
    <source>
        <dbReference type="EMBL" id="SHI56869.1"/>
    </source>
</evidence>
<reference evidence="3" key="1">
    <citation type="submission" date="2016-11" db="EMBL/GenBank/DDBJ databases">
        <authorList>
            <person name="Varghese N."/>
            <person name="Submissions S."/>
        </authorList>
    </citation>
    <scope>NUCLEOTIDE SEQUENCE [LARGE SCALE GENOMIC DNA]</scope>
    <source>
        <strain evidence="3">DSM 3071</strain>
    </source>
</reference>
<dbReference type="SMART" id="SM00850">
    <property type="entry name" value="LytTR"/>
    <property type="match status" value="1"/>
</dbReference>
<dbReference type="OrthoDB" id="9952678at2"/>
<evidence type="ECO:0000313" key="3">
    <source>
        <dbReference type="Proteomes" id="UP000184278"/>
    </source>
</evidence>
<dbReference type="Gene3D" id="2.40.50.1020">
    <property type="entry name" value="LytTr DNA-binding domain"/>
    <property type="match status" value="1"/>
</dbReference>
<sequence>MGKNKILLYTRDHDLQKFLKKIALPYVSFRYNSTYELEVCNNMLGIYKSLNEPTTRVDYCCFYLEDEKELEIYKNIKKDFPHLPMLLFAYSKIDHNLFFRPGLFPELLVTIDIDSKTALKVIIDIEIAMNNIKEYLDSYQPDELKDHRKSIQSKLDRNNITLISGEEIISIETDKSSGKRLQKILTTRGEYFSSLSISEIEEIFATMLYRCRRDALINKSLIVGYNINNLEVQLSSGNYEYTVKASRDKLNEIQSACDVFLKNAMAC</sequence>
<dbReference type="InterPro" id="IPR007492">
    <property type="entry name" value="LytTR_DNA-bd_dom"/>
</dbReference>
<dbReference type="STRING" id="1121131.SAMN02745229_03296"/>